<dbReference type="InterPro" id="IPR002514">
    <property type="entry name" value="Transposase_8"/>
</dbReference>
<proteinExistence type="inferred from homology"/>
<dbReference type="InterPro" id="IPR009057">
    <property type="entry name" value="Homeodomain-like_sf"/>
</dbReference>
<dbReference type="PATRIC" id="fig|1354791.3.peg.812"/>
<dbReference type="EMBL" id="CP007268">
    <property type="protein sequence ID" value="AHK78173.1"/>
    <property type="molecule type" value="Genomic_DNA"/>
</dbReference>
<dbReference type="GO" id="GO:0006313">
    <property type="term" value="P:DNA transposition"/>
    <property type="evidence" value="ECO:0007669"/>
    <property type="project" value="InterPro"/>
</dbReference>
<dbReference type="PANTHER" id="PTHR33215:SF13">
    <property type="entry name" value="PROTEIN DISTAL ANTENNA"/>
    <property type="match status" value="1"/>
</dbReference>
<dbReference type="Proteomes" id="UP000019442">
    <property type="component" value="Chromosome"/>
</dbReference>
<dbReference type="PANTHER" id="PTHR33215">
    <property type="entry name" value="PROTEIN DISTAL ANTENNA"/>
    <property type="match status" value="1"/>
</dbReference>
<evidence type="ECO:0000256" key="2">
    <source>
        <dbReference type="SAM" id="MobiDB-lite"/>
    </source>
</evidence>
<organism evidence="3 4">
    <name type="scientific">Ectothiorhodospira haloalkaliphila</name>
    <dbReference type="NCBI Taxonomy" id="421628"/>
    <lineage>
        <taxon>Bacteria</taxon>
        <taxon>Pseudomonadati</taxon>
        <taxon>Pseudomonadota</taxon>
        <taxon>Gammaproteobacteria</taxon>
        <taxon>Chromatiales</taxon>
        <taxon>Ectothiorhodospiraceae</taxon>
        <taxon>Ectothiorhodospira</taxon>
    </lineage>
</organism>
<reference evidence="4" key="2">
    <citation type="submission" date="2014-02" db="EMBL/GenBank/DDBJ databases">
        <title>Draft Genome Sequence of extremely halophilic bacteria Halorhodospira halochloris.</title>
        <authorList>
            <person name="Singh K.S."/>
        </authorList>
    </citation>
    <scope>NUCLEOTIDE SEQUENCE [LARGE SCALE GENOMIC DNA]</scope>
    <source>
        <strain evidence="4">A</strain>
    </source>
</reference>
<dbReference type="KEGG" id="hhc:M911_02145"/>
<name>W8KG96_9GAMM</name>
<keyword evidence="4" id="KW-1185">Reference proteome</keyword>
<dbReference type="HOGENOM" id="CLU_027402_33_0_6"/>
<dbReference type="AlphaFoldDB" id="W8KG96"/>
<dbReference type="SUPFAM" id="SSF46689">
    <property type="entry name" value="Homeodomain-like"/>
    <property type="match status" value="1"/>
</dbReference>
<comment type="similarity">
    <text evidence="1">Belongs to the transposase 8 family.</text>
</comment>
<dbReference type="Gene3D" id="1.10.10.60">
    <property type="entry name" value="Homeodomain-like"/>
    <property type="match status" value="1"/>
</dbReference>
<accession>W8KG96</accession>
<dbReference type="InterPro" id="IPR051839">
    <property type="entry name" value="RD_transcriptional_regulator"/>
</dbReference>
<evidence type="ECO:0000313" key="4">
    <source>
        <dbReference type="Proteomes" id="UP000019442"/>
    </source>
</evidence>
<protein>
    <recommendedName>
        <fullName evidence="5">Transposase</fullName>
    </recommendedName>
</protein>
<evidence type="ECO:0000256" key="1">
    <source>
        <dbReference type="ARBA" id="ARBA00009964"/>
    </source>
</evidence>
<gene>
    <name evidence="3" type="ORF">M911_02145</name>
</gene>
<evidence type="ECO:0000313" key="3">
    <source>
        <dbReference type="EMBL" id="AHK78173.1"/>
    </source>
</evidence>
<feature type="region of interest" description="Disordered" evidence="2">
    <location>
        <begin position="49"/>
        <end position="69"/>
    </location>
</feature>
<reference evidence="3 4" key="1">
    <citation type="journal article" date="2014" name="J Genomics">
        <title>Draft Genome Sequence of the Extremely Halophilic Phototrophic Purple Sulfur Bacterium Halorhodospira halochloris.</title>
        <authorList>
            <person name="Singh K.S."/>
            <person name="Kirksey J."/>
            <person name="Hoff W.D."/>
            <person name="Deole R."/>
        </authorList>
    </citation>
    <scope>NUCLEOTIDE SEQUENCE [LARGE SCALE GENOMIC DNA]</scope>
    <source>
        <strain evidence="3 4">A</strain>
    </source>
</reference>
<dbReference type="OrthoDB" id="5796573at2"/>
<evidence type="ECO:0008006" key="5">
    <source>
        <dbReference type="Google" id="ProtNLM"/>
    </source>
</evidence>
<sequence>MSKKARRRYTAEFKAEAVALVERQGYGVAEAARSLGINRSLLDRWLRKERERQSHQHDQQEGQAEELERLREENRKLRMEKEILKKAAAFFAKESN</sequence>
<dbReference type="GO" id="GO:0003677">
    <property type="term" value="F:DNA binding"/>
    <property type="evidence" value="ECO:0007669"/>
    <property type="project" value="InterPro"/>
</dbReference>
<dbReference type="Pfam" id="PF01527">
    <property type="entry name" value="HTH_Tnp_1"/>
    <property type="match status" value="1"/>
</dbReference>
<dbReference type="GO" id="GO:0004803">
    <property type="term" value="F:transposase activity"/>
    <property type="evidence" value="ECO:0007669"/>
    <property type="project" value="InterPro"/>
</dbReference>